<feature type="compositionally biased region" description="Low complexity" evidence="2">
    <location>
        <begin position="1232"/>
        <end position="1263"/>
    </location>
</feature>
<gene>
    <name evidence="3" type="ORF">B4U80_13167</name>
</gene>
<dbReference type="SUPFAM" id="SSF117289">
    <property type="entry name" value="Nucleoporin domain"/>
    <property type="match status" value="1"/>
</dbReference>
<feature type="non-terminal residue" evidence="3">
    <location>
        <position position="1"/>
    </location>
</feature>
<proteinExistence type="predicted"/>
<feature type="region of interest" description="Disordered" evidence="2">
    <location>
        <begin position="1217"/>
        <end position="1263"/>
    </location>
</feature>
<protein>
    <submittedName>
        <fullName evidence="3">Nuclear pore complex protein Nup214-like protein</fullName>
    </submittedName>
</protein>
<feature type="coiled-coil region" evidence="1">
    <location>
        <begin position="327"/>
        <end position="354"/>
    </location>
</feature>
<dbReference type="GO" id="GO:0017056">
    <property type="term" value="F:structural constituent of nuclear pore"/>
    <property type="evidence" value="ECO:0007669"/>
    <property type="project" value="TreeGrafter"/>
</dbReference>
<dbReference type="Gene3D" id="2.130.10.10">
    <property type="entry name" value="YVTN repeat-like/Quinoprotein amine dehydrogenase"/>
    <property type="match status" value="1"/>
</dbReference>
<dbReference type="InterPro" id="IPR015943">
    <property type="entry name" value="WD40/YVTN_repeat-like_dom_sf"/>
</dbReference>
<feature type="compositionally biased region" description="Low complexity" evidence="2">
    <location>
        <begin position="920"/>
        <end position="938"/>
    </location>
</feature>
<name>A0A443SBB8_9ACAR</name>
<comment type="caution">
    <text evidence="3">The sequence shown here is derived from an EMBL/GenBank/DDBJ whole genome shotgun (WGS) entry which is preliminary data.</text>
</comment>
<dbReference type="GO" id="GO:0006405">
    <property type="term" value="P:RNA export from nucleus"/>
    <property type="evidence" value="ECO:0007669"/>
    <property type="project" value="TreeGrafter"/>
</dbReference>
<feature type="compositionally biased region" description="Basic and acidic residues" evidence="2">
    <location>
        <begin position="853"/>
        <end position="867"/>
    </location>
</feature>
<sequence>KITSVCWSPKGKQLVVGKVNGALVQLKHVNGTSFQEAKTIPVPPEFPAKVLNIKWVLSSMFLVVYVDDRNAIDPITKYVAVFAPPKKQPQFFDHGSVCLNAAFDDVHQRYDVEFCQIGDLVLCLSSMSSEVGVIGADCEEVTSPTSWNQFILEDNSRIELPMNKNGFESFPKGVSFFRNSSKVFRISENEQYGGNATPLLLIMSSSGLLCPYYVVHRAKPFALITPPTTQLPYELTATQKLPSSVIPSGHSSSPAYKAVPEVKQVESFVPSTPVTSEVKGKHLLNDRTSSVESVTTVNLANSSPEKITLSPEKNEKLLKEELEKSFLIAIIDEIRDFQKELDELKQTCNNVSKLEIGSADEKQFIVAKTKESQEVIKELKELYNNLDVDTLQGFVLESFAMAEDARCRVDRDVDERYKKLLSKRALNPRIARIMKKMEETSKYIELQLREVNNVLDHEWREKVEKQKKCRSPSEYEMILKLLANNQKTLSAMKCELHKLESQSPKSNKVAIKNRNVKEEIKKLVKSMGKTTLDDSIEEELIDDEDKVVTVRVLKEDKKKKLLEFFEQRNVVPVIKANVPVDLKSSRFVSAVVKAQEILKSIEKKKETPKKIENVSAPISKTKPVQQKEEFMNKISELPKNITVTPIKPVEKVNKQLVPPATVPLPAAVTPKASVSFQTIQTTPQASVVKPLPKSNVSVVASPKPVFPVKTVTAPIAKIPTAAELAAADSTKTDQSVLKDDNGNIKGTSQTSSAFNNQTGVSNKIPVTPKPPEPNVGSVAPKFNVSSSFSFGASSDVSNITPKAAITTTTASFTAPITTASEVKTSLFGTSSQTPFKFGLVGDTSFSFSTPTKSVEEKNVESTSKYDEITPPTSPKKEDRIENPATVTTESTPVKQVSFSFKQKSQELSEKSKEQPPPPSFSSVVTPTAASEVTSSSDKTVTSVSGVVTPISVPTTAAVTSTSIIAPVSTKFGEPVTSAATVTTTSSFASSTLPVFSSASQVSSPAPLFGQSASFQSPTSVFGAPQPATTQSVFGQNLAAPTSIVSPFSQATSQANQNPFPSSFSFCNLGGKPNPENVNKNPFGGAFGATSSTSSLFGSQSGSAFSPKPESPTGSGSFTSGSGVAQAGFGAFQQQQTPKFGGFGAAPAFGGSPSFGGGAVFGGSPGFGTSPVFGSSPGFGSAPTFQPQSPQQPTAFSGYEFFFAAATEMPTFGAIASQQQQPTFGSMPQQAETPSFGSFSQGFTGFGSPQQQQFASPQFSQRRQ</sequence>
<feature type="compositionally biased region" description="Polar residues" evidence="2">
    <location>
        <begin position="1217"/>
        <end position="1231"/>
    </location>
</feature>
<organism evidence="3 4">
    <name type="scientific">Leptotrombidium deliense</name>
    <dbReference type="NCBI Taxonomy" id="299467"/>
    <lineage>
        <taxon>Eukaryota</taxon>
        <taxon>Metazoa</taxon>
        <taxon>Ecdysozoa</taxon>
        <taxon>Arthropoda</taxon>
        <taxon>Chelicerata</taxon>
        <taxon>Arachnida</taxon>
        <taxon>Acari</taxon>
        <taxon>Acariformes</taxon>
        <taxon>Trombidiformes</taxon>
        <taxon>Prostigmata</taxon>
        <taxon>Anystina</taxon>
        <taxon>Parasitengona</taxon>
        <taxon>Trombiculoidea</taxon>
        <taxon>Trombiculidae</taxon>
        <taxon>Leptotrombidium</taxon>
    </lineage>
</organism>
<feature type="region of interest" description="Disordered" evidence="2">
    <location>
        <begin position="1097"/>
        <end position="1119"/>
    </location>
</feature>
<dbReference type="GO" id="GO:0006606">
    <property type="term" value="P:protein import into nucleus"/>
    <property type="evidence" value="ECO:0007669"/>
    <property type="project" value="TreeGrafter"/>
</dbReference>
<feature type="compositionally biased region" description="Basic and acidic residues" evidence="2">
    <location>
        <begin position="904"/>
        <end position="913"/>
    </location>
</feature>
<feature type="region of interest" description="Disordered" evidence="2">
    <location>
        <begin position="1171"/>
        <end position="1191"/>
    </location>
</feature>
<evidence type="ECO:0000313" key="4">
    <source>
        <dbReference type="Proteomes" id="UP000288716"/>
    </source>
</evidence>
<dbReference type="PANTHER" id="PTHR23193:SF46">
    <property type="entry name" value="NUCLEAR PORE COMPLEX PROTEIN NUP214"/>
    <property type="match status" value="1"/>
</dbReference>
<reference evidence="3 4" key="1">
    <citation type="journal article" date="2018" name="Gigascience">
        <title>Genomes of trombidid mites reveal novel predicted allergens and laterally-transferred genes associated with secondary metabolism.</title>
        <authorList>
            <person name="Dong X."/>
            <person name="Chaisiri K."/>
            <person name="Xia D."/>
            <person name="Armstrong S.D."/>
            <person name="Fang Y."/>
            <person name="Donnelly M.J."/>
            <person name="Kadowaki T."/>
            <person name="McGarry J.W."/>
            <person name="Darby A.C."/>
            <person name="Makepeace B.L."/>
        </authorList>
    </citation>
    <scope>NUCLEOTIDE SEQUENCE [LARGE SCALE GENOMIC DNA]</scope>
    <source>
        <strain evidence="3">UoL-UT</strain>
    </source>
</reference>
<keyword evidence="1" id="KW-0175">Coiled coil</keyword>
<dbReference type="GO" id="GO:0005643">
    <property type="term" value="C:nuclear pore"/>
    <property type="evidence" value="ECO:0007669"/>
    <property type="project" value="TreeGrafter"/>
</dbReference>
<dbReference type="STRING" id="299467.A0A443SBB8"/>
<feature type="region of interest" description="Disordered" evidence="2">
    <location>
        <begin position="848"/>
        <end position="892"/>
    </location>
</feature>
<dbReference type="OrthoDB" id="248320at2759"/>
<feature type="region of interest" description="Disordered" evidence="2">
    <location>
        <begin position="904"/>
        <end position="938"/>
    </location>
</feature>
<dbReference type="EMBL" id="NCKV01004381">
    <property type="protein sequence ID" value="RWS24807.1"/>
    <property type="molecule type" value="Genomic_DNA"/>
</dbReference>
<dbReference type="VEuPathDB" id="VectorBase:LDEU007234"/>
<dbReference type="AlphaFoldDB" id="A0A443SBB8"/>
<dbReference type="GO" id="GO:0008139">
    <property type="term" value="F:nuclear localization sequence binding"/>
    <property type="evidence" value="ECO:0007669"/>
    <property type="project" value="TreeGrafter"/>
</dbReference>
<dbReference type="PANTHER" id="PTHR23193">
    <property type="entry name" value="NUCLEAR PORE COMPLEX PROTEIN NUP"/>
    <property type="match status" value="1"/>
</dbReference>
<evidence type="ECO:0000256" key="1">
    <source>
        <dbReference type="SAM" id="Coils"/>
    </source>
</evidence>
<keyword evidence="4" id="KW-1185">Reference proteome</keyword>
<dbReference type="Proteomes" id="UP000288716">
    <property type="component" value="Unassembled WGS sequence"/>
</dbReference>
<accession>A0A443SBB8</accession>
<evidence type="ECO:0000313" key="3">
    <source>
        <dbReference type="EMBL" id="RWS24807.1"/>
    </source>
</evidence>
<dbReference type="InterPro" id="IPR026054">
    <property type="entry name" value="Nucleoporin"/>
</dbReference>
<evidence type="ECO:0000256" key="2">
    <source>
        <dbReference type="SAM" id="MobiDB-lite"/>
    </source>
</evidence>